<protein>
    <recommendedName>
        <fullName evidence="3">RING-type domain-containing protein</fullName>
    </recommendedName>
</protein>
<dbReference type="OrthoDB" id="46529at2759"/>
<evidence type="ECO:0000313" key="5">
    <source>
        <dbReference type="Proteomes" id="UP000244722"/>
    </source>
</evidence>
<comment type="caution">
    <text evidence="4">The sequence shown here is derived from an EMBL/GenBank/DDBJ whole genome shotgun (WGS) entry which is preliminary data.</text>
</comment>
<gene>
    <name evidence="4" type="ORF">B9Z19DRAFT_350536</name>
</gene>
<dbReference type="STRING" id="42251.A0A2T6ZIY8"/>
<dbReference type="InterPro" id="IPR036770">
    <property type="entry name" value="Ankyrin_rpt-contain_sf"/>
</dbReference>
<dbReference type="InterPro" id="IPR013083">
    <property type="entry name" value="Znf_RING/FYVE/PHD"/>
</dbReference>
<keyword evidence="1" id="KW-0040">ANK repeat</keyword>
<evidence type="ECO:0000256" key="2">
    <source>
        <dbReference type="PROSITE-ProRule" id="PRU00175"/>
    </source>
</evidence>
<feature type="repeat" description="ANK" evidence="1">
    <location>
        <begin position="142"/>
        <end position="174"/>
    </location>
</feature>
<evidence type="ECO:0000256" key="1">
    <source>
        <dbReference type="PROSITE-ProRule" id="PRU00023"/>
    </source>
</evidence>
<dbReference type="AlphaFoldDB" id="A0A2T6ZIY8"/>
<reference evidence="4 5" key="1">
    <citation type="submission" date="2017-04" db="EMBL/GenBank/DDBJ databases">
        <title>Draft genome sequence of Tuber borchii Vittad., a whitish edible truffle.</title>
        <authorList>
            <consortium name="DOE Joint Genome Institute"/>
            <person name="Murat C."/>
            <person name="Kuo A."/>
            <person name="Barry K.W."/>
            <person name="Clum A."/>
            <person name="Dockter R.B."/>
            <person name="Fauchery L."/>
            <person name="Iotti M."/>
            <person name="Kohler A."/>
            <person name="Labutti K."/>
            <person name="Lindquist E.A."/>
            <person name="Lipzen A."/>
            <person name="Ohm R.A."/>
            <person name="Wang M."/>
            <person name="Grigoriev I.V."/>
            <person name="Zambonelli A."/>
            <person name="Martin F.M."/>
        </authorList>
    </citation>
    <scope>NUCLEOTIDE SEQUENCE [LARGE SCALE GENOMIC DNA]</scope>
    <source>
        <strain evidence="4 5">Tbo3840</strain>
    </source>
</reference>
<keyword evidence="2" id="KW-0479">Metal-binding</keyword>
<keyword evidence="5" id="KW-1185">Reference proteome</keyword>
<sequence>MASSETCISCHEALTILDEDYPLEPGLVDDVELRCGHHYHWSCFAEEYSAEGATPTTKAQCPSCTQDITTNGKLLVTLRNEGGEQPNTDIGTLLEEEEFYDQNPEMKEVRAFLEFCAEGDEDEVREMLAATPELVNRQDHETGQTGLHVAVMNGREEIVGILLEYSVDRRVTDAAGKTAYQLAVDMGATEEQLRILCD</sequence>
<dbReference type="InterPro" id="IPR002110">
    <property type="entry name" value="Ankyrin_rpt"/>
</dbReference>
<name>A0A2T6ZIY8_TUBBO</name>
<dbReference type="Gene3D" id="1.25.40.20">
    <property type="entry name" value="Ankyrin repeat-containing domain"/>
    <property type="match status" value="1"/>
</dbReference>
<dbReference type="SMART" id="SM00184">
    <property type="entry name" value="RING"/>
    <property type="match status" value="1"/>
</dbReference>
<dbReference type="Proteomes" id="UP000244722">
    <property type="component" value="Unassembled WGS sequence"/>
</dbReference>
<dbReference type="GO" id="GO:0008270">
    <property type="term" value="F:zinc ion binding"/>
    <property type="evidence" value="ECO:0007669"/>
    <property type="project" value="UniProtKB-KW"/>
</dbReference>
<proteinExistence type="predicted"/>
<dbReference type="Pfam" id="PF12796">
    <property type="entry name" value="Ank_2"/>
    <property type="match status" value="1"/>
</dbReference>
<dbReference type="PROSITE" id="PS50089">
    <property type="entry name" value="ZF_RING_2"/>
    <property type="match status" value="1"/>
</dbReference>
<evidence type="ECO:0000259" key="3">
    <source>
        <dbReference type="PROSITE" id="PS50089"/>
    </source>
</evidence>
<accession>A0A2T6ZIY8</accession>
<dbReference type="InterPro" id="IPR001841">
    <property type="entry name" value="Znf_RING"/>
</dbReference>
<evidence type="ECO:0000313" key="4">
    <source>
        <dbReference type="EMBL" id="PUU75457.1"/>
    </source>
</evidence>
<dbReference type="EMBL" id="NESQ01000230">
    <property type="protein sequence ID" value="PUU75457.1"/>
    <property type="molecule type" value="Genomic_DNA"/>
</dbReference>
<dbReference type="PROSITE" id="PS50297">
    <property type="entry name" value="ANK_REP_REGION"/>
    <property type="match status" value="1"/>
</dbReference>
<dbReference type="SUPFAM" id="SSF48403">
    <property type="entry name" value="Ankyrin repeat"/>
    <property type="match status" value="1"/>
</dbReference>
<keyword evidence="2" id="KW-0863">Zinc-finger</keyword>
<dbReference type="PROSITE" id="PS50088">
    <property type="entry name" value="ANK_REPEAT"/>
    <property type="match status" value="1"/>
</dbReference>
<keyword evidence="2" id="KW-0862">Zinc</keyword>
<organism evidence="4 5">
    <name type="scientific">Tuber borchii</name>
    <name type="common">White truffle</name>
    <dbReference type="NCBI Taxonomy" id="42251"/>
    <lineage>
        <taxon>Eukaryota</taxon>
        <taxon>Fungi</taxon>
        <taxon>Dikarya</taxon>
        <taxon>Ascomycota</taxon>
        <taxon>Pezizomycotina</taxon>
        <taxon>Pezizomycetes</taxon>
        <taxon>Pezizales</taxon>
        <taxon>Tuberaceae</taxon>
        <taxon>Tuber</taxon>
    </lineage>
</organism>
<dbReference type="Gene3D" id="3.30.40.10">
    <property type="entry name" value="Zinc/RING finger domain, C3HC4 (zinc finger)"/>
    <property type="match status" value="1"/>
</dbReference>
<dbReference type="SUPFAM" id="SSF57850">
    <property type="entry name" value="RING/U-box"/>
    <property type="match status" value="1"/>
</dbReference>
<feature type="domain" description="RING-type" evidence="3">
    <location>
        <begin position="7"/>
        <end position="65"/>
    </location>
</feature>